<evidence type="ECO:0000256" key="2">
    <source>
        <dbReference type="ARBA" id="ARBA00004477"/>
    </source>
</evidence>
<proteinExistence type="inferred from homology"/>
<evidence type="ECO:0000256" key="4">
    <source>
        <dbReference type="ARBA" id="ARBA00022553"/>
    </source>
</evidence>
<feature type="compositionally biased region" description="Polar residues" evidence="13">
    <location>
        <begin position="281"/>
        <end position="291"/>
    </location>
</feature>
<feature type="transmembrane region" description="Helical" evidence="14">
    <location>
        <begin position="60"/>
        <end position="85"/>
    </location>
</feature>
<feature type="domain" description="RETREG1-3/ARL6IP-like N-terminal reticulon-homology" evidence="16">
    <location>
        <begin position="29"/>
        <end position="212"/>
    </location>
</feature>
<dbReference type="GO" id="GO:0051321">
    <property type="term" value="P:meiotic cell cycle"/>
    <property type="evidence" value="ECO:0007669"/>
    <property type="project" value="UniProtKB-KW"/>
</dbReference>
<dbReference type="EMBL" id="KZ510328">
    <property type="protein sequence ID" value="PKU33218.1"/>
    <property type="molecule type" value="Genomic_DNA"/>
</dbReference>
<feature type="domain" description="Leucine zipper with capping helix" evidence="15">
    <location>
        <begin position="523"/>
        <end position="579"/>
    </location>
</feature>
<evidence type="ECO:0000313" key="18">
    <source>
        <dbReference type="Proteomes" id="UP000233556"/>
    </source>
</evidence>
<dbReference type="PANTHER" id="PTHR28659:SF1">
    <property type="entry name" value="RETICULOPHAGY REGULATOR 3"/>
    <property type="match status" value="1"/>
</dbReference>
<dbReference type="Pfam" id="PF24456">
    <property type="entry name" value="RHD_RETREG1-3"/>
    <property type="match status" value="1"/>
</dbReference>
<evidence type="ECO:0000256" key="11">
    <source>
        <dbReference type="ARBA" id="ARBA00023242"/>
    </source>
</evidence>
<evidence type="ECO:0000256" key="1">
    <source>
        <dbReference type="ARBA" id="ARBA00004123"/>
    </source>
</evidence>
<dbReference type="GO" id="GO:0061709">
    <property type="term" value="P:reticulophagy"/>
    <property type="evidence" value="ECO:0007669"/>
    <property type="project" value="InterPro"/>
</dbReference>
<feature type="transmembrane region" description="Helical" evidence="14">
    <location>
        <begin position="175"/>
        <end position="193"/>
    </location>
</feature>
<accession>A0A2I0THD5</accession>
<dbReference type="InterPro" id="IPR057282">
    <property type="entry name" value="RETREG1-3-like_RHD"/>
</dbReference>
<evidence type="ECO:0000256" key="10">
    <source>
        <dbReference type="ARBA" id="ARBA00023136"/>
    </source>
</evidence>
<protein>
    <submittedName>
        <fullName evidence="17">Uncharacterized protein</fullName>
    </submittedName>
</protein>
<dbReference type="InterPro" id="IPR055258">
    <property type="entry name" value="RETR3_RHD"/>
</dbReference>
<keyword evidence="11" id="KW-0539">Nucleus</keyword>
<evidence type="ECO:0000256" key="8">
    <source>
        <dbReference type="ARBA" id="ARBA00023006"/>
    </source>
</evidence>
<dbReference type="GO" id="GO:0005634">
    <property type="term" value="C:nucleus"/>
    <property type="evidence" value="ECO:0007669"/>
    <property type="project" value="UniProtKB-SubCell"/>
</dbReference>
<keyword evidence="12" id="KW-0469">Meiosis</keyword>
<evidence type="ECO:0000256" key="7">
    <source>
        <dbReference type="ARBA" id="ARBA00022989"/>
    </source>
</evidence>
<dbReference type="InterPro" id="IPR040661">
    <property type="entry name" value="LZ3wCH"/>
</dbReference>
<reference evidence="18" key="2">
    <citation type="submission" date="2017-12" db="EMBL/GenBank/DDBJ databases">
        <title>Genome sequence of the Bar-tailed Godwit (Limosa lapponica baueri).</title>
        <authorList>
            <person name="Lima N.C.B."/>
            <person name="Parody-Merino A.M."/>
            <person name="Battley P.F."/>
            <person name="Fidler A.E."/>
            <person name="Prosdocimi F."/>
        </authorList>
    </citation>
    <scope>NUCLEOTIDE SEQUENCE [LARGE SCALE GENOMIC DNA]</scope>
</reference>
<organism evidence="17 18">
    <name type="scientific">Limosa lapponica baueri</name>
    <dbReference type="NCBI Taxonomy" id="1758121"/>
    <lineage>
        <taxon>Eukaryota</taxon>
        <taxon>Metazoa</taxon>
        <taxon>Chordata</taxon>
        <taxon>Craniata</taxon>
        <taxon>Vertebrata</taxon>
        <taxon>Euteleostomi</taxon>
        <taxon>Archelosauria</taxon>
        <taxon>Archosauria</taxon>
        <taxon>Dinosauria</taxon>
        <taxon>Saurischia</taxon>
        <taxon>Theropoda</taxon>
        <taxon>Coelurosauria</taxon>
        <taxon>Aves</taxon>
        <taxon>Neognathae</taxon>
        <taxon>Neoaves</taxon>
        <taxon>Charadriiformes</taxon>
        <taxon>Scolopacidae</taxon>
        <taxon>Limosa</taxon>
    </lineage>
</organism>
<evidence type="ECO:0000256" key="12">
    <source>
        <dbReference type="ARBA" id="ARBA00023254"/>
    </source>
</evidence>
<dbReference type="GO" id="GO:0005789">
    <property type="term" value="C:endoplasmic reticulum membrane"/>
    <property type="evidence" value="ECO:0007669"/>
    <property type="project" value="UniProtKB-SubCell"/>
</dbReference>
<evidence type="ECO:0000259" key="15">
    <source>
        <dbReference type="Pfam" id="PF18517"/>
    </source>
</evidence>
<evidence type="ECO:0000313" key="17">
    <source>
        <dbReference type="EMBL" id="PKU33218.1"/>
    </source>
</evidence>
<reference evidence="18" key="1">
    <citation type="submission" date="2017-11" db="EMBL/GenBank/DDBJ databases">
        <authorList>
            <person name="Lima N.C."/>
            <person name="Parody-Merino A.M."/>
            <person name="Battley P.F."/>
            <person name="Fidler A.E."/>
            <person name="Prosdocimi F."/>
        </authorList>
    </citation>
    <scope>NUCLEOTIDE SEQUENCE [LARGE SCALE GENOMIC DNA]</scope>
</reference>
<dbReference type="AlphaFoldDB" id="A0A2I0THD5"/>
<dbReference type="CDD" id="cd22562">
    <property type="entry name" value="RETR3_RHD"/>
    <property type="match status" value="1"/>
</dbReference>
<dbReference type="GO" id="GO:0006310">
    <property type="term" value="P:DNA recombination"/>
    <property type="evidence" value="ECO:0007669"/>
    <property type="project" value="UniProtKB-KW"/>
</dbReference>
<evidence type="ECO:0000256" key="14">
    <source>
        <dbReference type="SAM" id="Phobius"/>
    </source>
</evidence>
<gene>
    <name evidence="17" type="ORF">llap_16476</name>
</gene>
<feature type="region of interest" description="Disordered" evidence="13">
    <location>
        <begin position="281"/>
        <end position="334"/>
    </location>
</feature>
<evidence type="ECO:0000256" key="13">
    <source>
        <dbReference type="SAM" id="MobiDB-lite"/>
    </source>
</evidence>
<comment type="subcellular location">
    <subcellularLocation>
        <location evidence="2">Endoplasmic reticulum membrane</location>
        <topology evidence="2">Multi-pass membrane protein</topology>
    </subcellularLocation>
    <subcellularLocation>
        <location evidence="1">Nucleus</location>
    </subcellularLocation>
</comment>
<dbReference type="InterPro" id="IPR043384">
    <property type="entry name" value="RETREG1/3"/>
</dbReference>
<name>A0A2I0THD5_LIMLA</name>
<evidence type="ECO:0000256" key="9">
    <source>
        <dbReference type="ARBA" id="ARBA00023054"/>
    </source>
</evidence>
<dbReference type="Pfam" id="PF18517">
    <property type="entry name" value="LZ3wCH"/>
    <property type="match status" value="1"/>
</dbReference>
<dbReference type="PANTHER" id="PTHR28659">
    <property type="entry name" value="RETICULON-LIKE PROTEIN"/>
    <property type="match status" value="1"/>
</dbReference>
<keyword evidence="7 14" id="KW-1133">Transmembrane helix</keyword>
<keyword evidence="5 14" id="KW-0812">Transmembrane</keyword>
<feature type="compositionally biased region" description="Basic and acidic residues" evidence="13">
    <location>
        <begin position="297"/>
        <end position="312"/>
    </location>
</feature>
<comment type="similarity">
    <text evidence="3">Belongs to the RETREG family.</text>
</comment>
<evidence type="ECO:0000256" key="6">
    <source>
        <dbReference type="ARBA" id="ARBA00022824"/>
    </source>
</evidence>
<keyword evidence="18" id="KW-1185">Reference proteome</keyword>
<dbReference type="OrthoDB" id="10029527at2759"/>
<keyword evidence="8" id="KW-0072">Autophagy</keyword>
<keyword evidence="6" id="KW-0256">Endoplasmic reticulum</keyword>
<evidence type="ECO:0000256" key="3">
    <source>
        <dbReference type="ARBA" id="ARBA00006299"/>
    </source>
</evidence>
<sequence length="587" mass="65909">MISRGIAAEAALLATRLRPGGRRRRGRLGPYEPLLSAAQAALVWERPGRSALWWAAAHGLFWFFALTSLRLLFLIALTLIIVVCLDQWKSKIWPEIRVARPDELDNESWGYVHPRLLGVPELCHHLAERWVAVTSFLSNLFIFKRQNPGKFCLLVCGVFTFLAVLGRYIPGLVLSYLLLLFLLLWPLAVYHRLGHRMYMKLEPALQRLDFSVRGYMISKQREKQLRRRSLNQEAVDDGSDSEEELAAFCPKLDDSVVAKELTISDSEHSDAEVSYTENGMFNLSRGQTPLTEGSEDLDGHSDPEESFARDLPDFPSINPEATGIDDEDDTSIGIPSLAYRPQAAEDLHLPYEQEDSGALPSVQNLTNNIAGFVTRGMIQLALSGGPQPGSARSDNPQRGAKTYLRTASSDLDTDAEGDDFELLDQSELNQLDPAGSRGQIQVFFPSNIQLRVEQPPCSSHGHSGVAAPRLSALLVFGAPFLELKDLNSSMTTPEMAREIEELRKDCTSYTEKLERIKSATNHVTPEEREKVCREQKLYCKEWRRRKRMATELLEAILEGYPKSKKQFFEEVGIETDEDHNVTLPAAV</sequence>
<keyword evidence="10 14" id="KW-0472">Membrane</keyword>
<keyword evidence="4" id="KW-0597">Phosphoprotein</keyword>
<keyword evidence="9" id="KW-0175">Coiled coil</keyword>
<dbReference type="Proteomes" id="UP000233556">
    <property type="component" value="Unassembled WGS sequence"/>
</dbReference>
<evidence type="ECO:0000259" key="16">
    <source>
        <dbReference type="Pfam" id="PF24456"/>
    </source>
</evidence>
<evidence type="ECO:0000256" key="5">
    <source>
        <dbReference type="ARBA" id="ARBA00022692"/>
    </source>
</evidence>